<dbReference type="Proteomes" id="UP000322139">
    <property type="component" value="Unassembled WGS sequence"/>
</dbReference>
<dbReference type="RefSeq" id="WP_148972981.1">
    <property type="nucleotide sequence ID" value="NZ_VTER01000001.1"/>
</dbReference>
<dbReference type="AlphaFoldDB" id="A0A5D4RR48"/>
<sequence length="190" mass="22620">MGERQREMLKDIREKAGALSSEQIDYWKEYSSFNDWQLWAVIILLIVPLILLYFKIDRSKILLLGFYGLNYHIWFAYTNSIGIRLGLWEYPYELLPVLPSFALDASFVPVMFILLYQWTLNHQKNFYLYSLLLSAVFAFIIKPILVSLDFFRMFKGVNYFHLFICYIAFFLVSKIITNIFISMQKKQAEV</sequence>
<feature type="transmembrane region" description="Helical" evidence="1">
    <location>
        <begin position="36"/>
        <end position="54"/>
    </location>
</feature>
<organism evidence="2 3">
    <name type="scientific">Bacillus infantis</name>
    <dbReference type="NCBI Taxonomy" id="324767"/>
    <lineage>
        <taxon>Bacteria</taxon>
        <taxon>Bacillati</taxon>
        <taxon>Bacillota</taxon>
        <taxon>Bacilli</taxon>
        <taxon>Bacillales</taxon>
        <taxon>Bacillaceae</taxon>
        <taxon>Bacillus</taxon>
    </lineage>
</organism>
<feature type="transmembrane region" description="Helical" evidence="1">
    <location>
        <begin position="160"/>
        <end position="181"/>
    </location>
</feature>
<keyword evidence="1" id="KW-1133">Transmembrane helix</keyword>
<proteinExistence type="predicted"/>
<keyword evidence="1" id="KW-0472">Membrane</keyword>
<evidence type="ECO:0000313" key="3">
    <source>
        <dbReference type="Proteomes" id="UP000322139"/>
    </source>
</evidence>
<feature type="transmembrane region" description="Helical" evidence="1">
    <location>
        <begin position="97"/>
        <end position="116"/>
    </location>
</feature>
<keyword evidence="1" id="KW-0812">Transmembrane</keyword>
<comment type="caution">
    <text evidence="2">The sequence shown here is derived from an EMBL/GenBank/DDBJ whole genome shotgun (WGS) entry which is preliminary data.</text>
</comment>
<dbReference type="InterPro" id="IPR048147">
    <property type="entry name" value="CBO0543-like"/>
</dbReference>
<dbReference type="NCBIfam" id="NF041644">
    <property type="entry name" value="CBO0543_fam"/>
    <property type="match status" value="1"/>
</dbReference>
<dbReference type="EMBL" id="VTER01000001">
    <property type="protein sequence ID" value="TYS51992.1"/>
    <property type="molecule type" value="Genomic_DNA"/>
</dbReference>
<feature type="transmembrane region" description="Helical" evidence="1">
    <location>
        <begin position="128"/>
        <end position="148"/>
    </location>
</feature>
<accession>A0A5D4RR48</accession>
<feature type="transmembrane region" description="Helical" evidence="1">
    <location>
        <begin position="61"/>
        <end position="77"/>
    </location>
</feature>
<name>A0A5D4RR48_9BACI</name>
<protein>
    <submittedName>
        <fullName evidence="2">Uncharacterized protein</fullName>
    </submittedName>
</protein>
<evidence type="ECO:0000256" key="1">
    <source>
        <dbReference type="SAM" id="Phobius"/>
    </source>
</evidence>
<gene>
    <name evidence="2" type="ORF">FZD51_00630</name>
</gene>
<evidence type="ECO:0000313" key="2">
    <source>
        <dbReference type="EMBL" id="TYS51992.1"/>
    </source>
</evidence>
<reference evidence="2 3" key="1">
    <citation type="submission" date="2019-08" db="EMBL/GenBank/DDBJ databases">
        <title>Bacillus genomes from the desert of Cuatro Cienegas, Coahuila.</title>
        <authorList>
            <person name="Olmedo-Alvarez G."/>
        </authorList>
    </citation>
    <scope>NUCLEOTIDE SEQUENCE [LARGE SCALE GENOMIC DNA]</scope>
    <source>
        <strain evidence="2 3">CH446_14T</strain>
    </source>
</reference>